<dbReference type="Pfam" id="PF12869">
    <property type="entry name" value="tRNA_anti-like"/>
    <property type="match status" value="1"/>
</dbReference>
<evidence type="ECO:0000256" key="1">
    <source>
        <dbReference type="SAM" id="SignalP"/>
    </source>
</evidence>
<name>A0ABX6GHC1_9GAMM</name>
<dbReference type="Proteomes" id="UP000430368">
    <property type="component" value="Chromosome"/>
</dbReference>
<evidence type="ECO:0000313" key="2">
    <source>
        <dbReference type="EMBL" id="QHA85673.1"/>
    </source>
</evidence>
<accession>A0ABX6GHC1</accession>
<sequence length="132" mass="14966">MNKMYLSLIILFSSQLAFADINISAPQISQDFNNNSIAAQKRYKGQTMKITGNVSNIWVDYDDQPIVDLYGKNLFEGVELMVSKDDGYLLNISKDDYIEAVCHSANRGIISVKLQDCIIIHYSKPEVTHMQK</sequence>
<feature type="chain" id="PRO_5046877173" evidence="1">
    <location>
        <begin position="20"/>
        <end position="132"/>
    </location>
</feature>
<protein>
    <submittedName>
        <fullName evidence="2">Uncharacterized protein</fullName>
    </submittedName>
</protein>
<keyword evidence="3" id="KW-1185">Reference proteome</keyword>
<evidence type="ECO:0000313" key="3">
    <source>
        <dbReference type="Proteomes" id="UP000430368"/>
    </source>
</evidence>
<dbReference type="EMBL" id="CP041764">
    <property type="protein sequence ID" value="QHA85673.1"/>
    <property type="molecule type" value="Genomic_DNA"/>
</dbReference>
<proteinExistence type="predicted"/>
<dbReference type="RefSeq" id="WP_160027123.1">
    <property type="nucleotide sequence ID" value="NZ_CP041764.1"/>
</dbReference>
<dbReference type="InterPro" id="IPR024422">
    <property type="entry name" value="Protein_unknown_function_OB"/>
</dbReference>
<reference evidence="2 3" key="1">
    <citation type="submission" date="2019-07" db="EMBL/GenBank/DDBJ databases">
        <title>Serratia dokdonensis sp. nov., an elicitor of systemic resistance in Nicotiana Tabacum.</title>
        <authorList>
            <person name="Son J.-S."/>
            <person name="Hwang Y.-J."/>
            <person name="Lee S.-Y."/>
            <person name="Ghim S.-Y."/>
        </authorList>
    </citation>
    <scope>NUCLEOTIDE SEQUENCE [LARGE SCALE GENOMIC DNA]</scope>
    <source>
        <strain evidence="2 3">KUDC3025</strain>
    </source>
</reference>
<gene>
    <name evidence="2" type="ORF">FO014_01030</name>
</gene>
<keyword evidence="1" id="KW-0732">Signal</keyword>
<feature type="signal peptide" evidence="1">
    <location>
        <begin position="1"/>
        <end position="19"/>
    </location>
</feature>
<organism evidence="2 3">
    <name type="scientific">Serratia rhizosphaerae</name>
    <dbReference type="NCBI Taxonomy" id="2597702"/>
    <lineage>
        <taxon>Bacteria</taxon>
        <taxon>Pseudomonadati</taxon>
        <taxon>Pseudomonadota</taxon>
        <taxon>Gammaproteobacteria</taxon>
        <taxon>Enterobacterales</taxon>
        <taxon>Yersiniaceae</taxon>
        <taxon>Serratia</taxon>
    </lineage>
</organism>